<dbReference type="Proteomes" id="UP000006465">
    <property type="component" value="Chromosome"/>
</dbReference>
<protein>
    <submittedName>
        <fullName evidence="4">TetR family transcriptional regulator</fullName>
    </submittedName>
</protein>
<proteinExistence type="predicted"/>
<feature type="DNA-binding region" description="H-T-H motif" evidence="2">
    <location>
        <begin position="26"/>
        <end position="45"/>
    </location>
</feature>
<dbReference type="InterPro" id="IPR036271">
    <property type="entry name" value="Tet_transcr_reg_TetR-rel_C_sf"/>
</dbReference>
<evidence type="ECO:0000313" key="5">
    <source>
        <dbReference type="Proteomes" id="UP000006465"/>
    </source>
</evidence>
<evidence type="ECO:0000313" key="4">
    <source>
        <dbReference type="EMBL" id="AFK17383.1"/>
    </source>
</evidence>
<dbReference type="SUPFAM" id="SSF46689">
    <property type="entry name" value="Homeodomain-like"/>
    <property type="match status" value="1"/>
</dbReference>
<dbReference type="Gene3D" id="1.10.357.10">
    <property type="entry name" value="Tetracycline Repressor, domain 2"/>
    <property type="match status" value="1"/>
</dbReference>
<gene>
    <name evidence="4" type="ORF">CP258_09045</name>
</gene>
<evidence type="ECO:0000256" key="1">
    <source>
        <dbReference type="ARBA" id="ARBA00023125"/>
    </source>
</evidence>
<evidence type="ECO:0000256" key="2">
    <source>
        <dbReference type="PROSITE-ProRule" id="PRU00335"/>
    </source>
</evidence>
<name>A0AAU8QFS8_CORPS</name>
<dbReference type="InterPro" id="IPR009057">
    <property type="entry name" value="Homeodomain-like_sf"/>
</dbReference>
<reference evidence="4 5" key="1">
    <citation type="journal article" date="2013" name="J. Biotechnol.">
        <title>Genome sequence of Corynebacterium pseudotuberculosis biovar equi strain 258 and prediction of antigenic targets to improve biotechnological vaccine production.</title>
        <authorList>
            <person name="Soares S.C."/>
            <person name="Trost E."/>
            <person name="Ramos R.T."/>
            <person name="Carneiro A.R."/>
            <person name="Santos A.R."/>
            <person name="Pinto A.C."/>
            <person name="Barbosa E."/>
            <person name="Aburjaile F."/>
            <person name="Ali A."/>
            <person name="Diniz C.A."/>
            <person name="Hassan S.S."/>
            <person name="Fiaux K."/>
            <person name="Guimaraes L.C."/>
            <person name="Bakhtiar S.M."/>
            <person name="Pereira U."/>
            <person name="Almeida S.S."/>
            <person name="Abreu V.A."/>
            <person name="Rocha F.S."/>
            <person name="Dorella F.A."/>
            <person name="Miyoshi A."/>
            <person name="Silva A."/>
            <person name="Azevedo V."/>
            <person name="Tauch A."/>
        </authorList>
    </citation>
    <scope>NUCLEOTIDE SEQUENCE [LARGE SCALE GENOMIC DNA]</scope>
    <source>
        <strain evidence="4 5">258</strain>
    </source>
</reference>
<dbReference type="InterPro" id="IPR001647">
    <property type="entry name" value="HTH_TetR"/>
</dbReference>
<dbReference type="PROSITE" id="PS50977">
    <property type="entry name" value="HTH_TETR_2"/>
    <property type="match status" value="1"/>
</dbReference>
<dbReference type="EMBL" id="CP003540">
    <property type="protein sequence ID" value="AFK17383.1"/>
    <property type="molecule type" value="Genomic_DNA"/>
</dbReference>
<keyword evidence="1 2" id="KW-0238">DNA-binding</keyword>
<accession>A0AAU8QFS8</accession>
<organism evidence="4 5">
    <name type="scientific">Corynebacterium pseudotuberculosis 258</name>
    <dbReference type="NCBI Taxonomy" id="1168865"/>
    <lineage>
        <taxon>Bacteria</taxon>
        <taxon>Bacillati</taxon>
        <taxon>Actinomycetota</taxon>
        <taxon>Actinomycetes</taxon>
        <taxon>Mycobacteriales</taxon>
        <taxon>Corynebacteriaceae</taxon>
        <taxon>Corynebacterium</taxon>
    </lineage>
</organism>
<dbReference type="GO" id="GO:0003677">
    <property type="term" value="F:DNA binding"/>
    <property type="evidence" value="ECO:0007669"/>
    <property type="project" value="UniProtKB-UniRule"/>
</dbReference>
<evidence type="ECO:0000259" key="3">
    <source>
        <dbReference type="PROSITE" id="PS50977"/>
    </source>
</evidence>
<dbReference type="KEGG" id="coe:CP258_09045"/>
<dbReference type="RefSeq" id="WP_014367587.1">
    <property type="nucleotide sequence ID" value="NC_017945.3"/>
</dbReference>
<dbReference type="SUPFAM" id="SSF48498">
    <property type="entry name" value="Tetracyclin repressor-like, C-terminal domain"/>
    <property type="match status" value="1"/>
</dbReference>
<dbReference type="AlphaFoldDB" id="A0AAU8QFS8"/>
<sequence length="177" mass="19376">MRTNKKDSLLAIALSIVESDGLAALTYDSLSIASGISKSGLIYHFPSRHQLLLDLNTAAAQTWTQALEAAAGGPASKVPLRQRMHALLEVESHSATRADLLLSIDANLHEDIRSIWEKALAPWVVSHNPHALLVQLIADGLWVYDHVNARPLTPQQRQAAVDAAQFLLRKLPNEITQ</sequence>
<feature type="domain" description="HTH tetR-type" evidence="3">
    <location>
        <begin position="3"/>
        <end position="63"/>
    </location>
</feature>